<keyword evidence="2" id="KW-0472">Membrane</keyword>
<comment type="caution">
    <text evidence="3">The sequence shown here is derived from an EMBL/GenBank/DDBJ whole genome shotgun (WGS) entry which is preliminary data.</text>
</comment>
<feature type="transmembrane region" description="Helical" evidence="2">
    <location>
        <begin position="44"/>
        <end position="66"/>
    </location>
</feature>
<feature type="transmembrane region" description="Helical" evidence="2">
    <location>
        <begin position="78"/>
        <end position="102"/>
    </location>
</feature>
<sequence>MWSKFFMLLVQNYLVFISLFPPQLPVKKKFRILHHEGGNLFYLLYVKLLNISFLIISSYYLLVMWYEEYFNTVISPCLSYWSCLDMIFIPLTILGALIRLICLRPHDKVFSLPFEIPLQFIRIKTIFQNAIKRIKVYLQINPTTAVNSYTTRESITPSYINSYTIKESLHPLTLPPTPPSSSPSLIETPSSSSSSSSKTYNNNNPNKLIKELILKDEYLLYDCVQFPKYTGLIMIWLGKVYFGWRLNDHIFSIIKKLYWYFVIFDLFTSIIVLFKSISIEERIMEVEFGKKKWREFTNNKTKKKVIPFIF</sequence>
<reference evidence="3" key="1">
    <citation type="submission" date="2019-10" db="EMBL/GenBank/DDBJ databases">
        <title>Conservation and host-specific expression of non-tandemly repeated heterogenous ribosome RNA gene in arbuscular mycorrhizal fungi.</title>
        <authorList>
            <person name="Maeda T."/>
            <person name="Kobayashi Y."/>
            <person name="Nakagawa T."/>
            <person name="Ezawa T."/>
            <person name="Yamaguchi K."/>
            <person name="Bino T."/>
            <person name="Nishimoto Y."/>
            <person name="Shigenobu S."/>
            <person name="Kawaguchi M."/>
        </authorList>
    </citation>
    <scope>NUCLEOTIDE SEQUENCE</scope>
    <source>
        <strain evidence="3">HR1</strain>
    </source>
</reference>
<accession>A0A8H3R3Z6</accession>
<feature type="transmembrane region" description="Helical" evidence="2">
    <location>
        <begin position="257"/>
        <end position="274"/>
    </location>
</feature>
<keyword evidence="2" id="KW-1133">Transmembrane helix</keyword>
<proteinExistence type="predicted"/>
<name>A0A8H3R3Z6_9GLOM</name>
<evidence type="ECO:0000313" key="4">
    <source>
        <dbReference type="Proteomes" id="UP000615446"/>
    </source>
</evidence>
<feature type="region of interest" description="Disordered" evidence="1">
    <location>
        <begin position="174"/>
        <end position="202"/>
    </location>
</feature>
<evidence type="ECO:0000256" key="1">
    <source>
        <dbReference type="SAM" id="MobiDB-lite"/>
    </source>
</evidence>
<organism evidence="3 4">
    <name type="scientific">Rhizophagus clarus</name>
    <dbReference type="NCBI Taxonomy" id="94130"/>
    <lineage>
        <taxon>Eukaryota</taxon>
        <taxon>Fungi</taxon>
        <taxon>Fungi incertae sedis</taxon>
        <taxon>Mucoromycota</taxon>
        <taxon>Glomeromycotina</taxon>
        <taxon>Glomeromycetes</taxon>
        <taxon>Glomerales</taxon>
        <taxon>Glomeraceae</taxon>
        <taxon>Rhizophagus</taxon>
    </lineage>
</organism>
<protein>
    <submittedName>
        <fullName evidence="3">Uncharacterized protein</fullName>
    </submittedName>
</protein>
<dbReference type="Gene3D" id="1.20.120.1630">
    <property type="match status" value="1"/>
</dbReference>
<dbReference type="OrthoDB" id="2362802at2759"/>
<evidence type="ECO:0000256" key="2">
    <source>
        <dbReference type="SAM" id="Phobius"/>
    </source>
</evidence>
<evidence type="ECO:0000313" key="3">
    <source>
        <dbReference type="EMBL" id="GET02038.1"/>
    </source>
</evidence>
<feature type="compositionally biased region" description="Low complexity" evidence="1">
    <location>
        <begin position="182"/>
        <end position="202"/>
    </location>
</feature>
<dbReference type="Proteomes" id="UP000615446">
    <property type="component" value="Unassembled WGS sequence"/>
</dbReference>
<keyword evidence="2" id="KW-0812">Transmembrane</keyword>
<dbReference type="EMBL" id="BLAL01000304">
    <property type="protein sequence ID" value="GET02038.1"/>
    <property type="molecule type" value="Genomic_DNA"/>
</dbReference>
<gene>
    <name evidence="3" type="ORF">RCL2_002841700</name>
</gene>
<dbReference type="AlphaFoldDB" id="A0A8H3R3Z6"/>